<dbReference type="Proteomes" id="UP001219934">
    <property type="component" value="Unassembled WGS sequence"/>
</dbReference>
<proteinExistence type="predicted"/>
<sequence length="81" mass="8976">MSDGGSGKVERGLVEFTEEGEVVLNGMGEGRVDERRRRCMNSERAIKKQQRGGWKAGGLLSVKRADKCREAERGGHRDVES</sequence>
<reference evidence="1" key="1">
    <citation type="submission" date="2022-11" db="EMBL/GenBank/DDBJ databases">
        <title>Chromosome-level genome of Pogonophryne albipinna.</title>
        <authorList>
            <person name="Jo E."/>
        </authorList>
    </citation>
    <scope>NUCLEOTIDE SEQUENCE</scope>
    <source>
        <strain evidence="1">SGF0006</strain>
        <tissue evidence="1">Muscle</tissue>
    </source>
</reference>
<evidence type="ECO:0000313" key="1">
    <source>
        <dbReference type="EMBL" id="KAJ4923057.1"/>
    </source>
</evidence>
<dbReference type="EMBL" id="JAPTMU010000046">
    <property type="protein sequence ID" value="KAJ4923057.1"/>
    <property type="molecule type" value="Genomic_DNA"/>
</dbReference>
<name>A0AAD6AE18_9TELE</name>
<keyword evidence="2" id="KW-1185">Reference proteome</keyword>
<protein>
    <submittedName>
        <fullName evidence="1">Uncharacterized protein</fullName>
    </submittedName>
</protein>
<accession>A0AAD6AE18</accession>
<organism evidence="1 2">
    <name type="scientific">Pogonophryne albipinna</name>
    <dbReference type="NCBI Taxonomy" id="1090488"/>
    <lineage>
        <taxon>Eukaryota</taxon>
        <taxon>Metazoa</taxon>
        <taxon>Chordata</taxon>
        <taxon>Craniata</taxon>
        <taxon>Vertebrata</taxon>
        <taxon>Euteleostomi</taxon>
        <taxon>Actinopterygii</taxon>
        <taxon>Neopterygii</taxon>
        <taxon>Teleostei</taxon>
        <taxon>Neoteleostei</taxon>
        <taxon>Acanthomorphata</taxon>
        <taxon>Eupercaria</taxon>
        <taxon>Perciformes</taxon>
        <taxon>Notothenioidei</taxon>
        <taxon>Pogonophryne</taxon>
    </lineage>
</organism>
<comment type="caution">
    <text evidence="1">The sequence shown here is derived from an EMBL/GenBank/DDBJ whole genome shotgun (WGS) entry which is preliminary data.</text>
</comment>
<dbReference type="AlphaFoldDB" id="A0AAD6AE18"/>
<evidence type="ECO:0000313" key="2">
    <source>
        <dbReference type="Proteomes" id="UP001219934"/>
    </source>
</evidence>
<gene>
    <name evidence="1" type="ORF">JOQ06_019537</name>
</gene>